<proteinExistence type="predicted"/>
<evidence type="ECO:0000256" key="1">
    <source>
        <dbReference type="SAM" id="SignalP"/>
    </source>
</evidence>
<feature type="chain" id="PRO_5047226622" evidence="1">
    <location>
        <begin position="19"/>
        <end position="143"/>
    </location>
</feature>
<protein>
    <submittedName>
        <fullName evidence="3">Nuclear transport factor 2 family protein</fullName>
    </submittedName>
</protein>
<gene>
    <name evidence="3" type="ORF">ACFQ4C_25375</name>
</gene>
<dbReference type="RefSeq" id="WP_265988635.1">
    <property type="nucleotide sequence ID" value="NZ_CP110973.1"/>
</dbReference>
<dbReference type="Pfam" id="PF14534">
    <property type="entry name" value="DUF4440"/>
    <property type="match status" value="1"/>
</dbReference>
<feature type="domain" description="DUF4440" evidence="2">
    <location>
        <begin position="27"/>
        <end position="133"/>
    </location>
</feature>
<feature type="signal peptide" evidence="1">
    <location>
        <begin position="1"/>
        <end position="18"/>
    </location>
</feature>
<evidence type="ECO:0000259" key="2">
    <source>
        <dbReference type="Pfam" id="PF14534"/>
    </source>
</evidence>
<evidence type="ECO:0000313" key="3">
    <source>
        <dbReference type="EMBL" id="MFD1144484.1"/>
    </source>
</evidence>
<dbReference type="SUPFAM" id="SSF54427">
    <property type="entry name" value="NTF2-like"/>
    <property type="match status" value="1"/>
</dbReference>
<name>A0ABW3QDJ5_9BACT</name>
<organism evidence="3 4">
    <name type="scientific">Larkinella insperata</name>
    <dbReference type="NCBI Taxonomy" id="332158"/>
    <lineage>
        <taxon>Bacteria</taxon>
        <taxon>Pseudomonadati</taxon>
        <taxon>Bacteroidota</taxon>
        <taxon>Cytophagia</taxon>
        <taxon>Cytophagales</taxon>
        <taxon>Spirosomataceae</taxon>
        <taxon>Larkinella</taxon>
    </lineage>
</organism>
<evidence type="ECO:0000313" key="4">
    <source>
        <dbReference type="Proteomes" id="UP001597116"/>
    </source>
</evidence>
<comment type="caution">
    <text evidence="3">The sequence shown here is derived from an EMBL/GenBank/DDBJ whole genome shotgun (WGS) entry which is preliminary data.</text>
</comment>
<reference evidence="4" key="1">
    <citation type="journal article" date="2019" name="Int. J. Syst. Evol. Microbiol.">
        <title>The Global Catalogue of Microorganisms (GCM) 10K type strain sequencing project: providing services to taxonomists for standard genome sequencing and annotation.</title>
        <authorList>
            <consortium name="The Broad Institute Genomics Platform"/>
            <consortium name="The Broad Institute Genome Sequencing Center for Infectious Disease"/>
            <person name="Wu L."/>
            <person name="Ma J."/>
        </authorList>
    </citation>
    <scope>NUCLEOTIDE SEQUENCE [LARGE SCALE GENOMIC DNA]</scope>
    <source>
        <strain evidence="4">CCUG 55608</strain>
    </source>
</reference>
<dbReference type="InterPro" id="IPR032710">
    <property type="entry name" value="NTF2-like_dom_sf"/>
</dbReference>
<sequence>MKFILLVFGLLVSPFLYAQRSAAEKAVLAVEQQRFDAQVTRNYAVLENVLGDDLVYNHSNGLQDTKESYIQALKDGKQRYEAIGVQEQKIQIHGNTAIISGICLVRATNNGQTINSKLRYLDVYVKKGPQWQMVAWQSLKLPD</sequence>
<keyword evidence="4" id="KW-1185">Reference proteome</keyword>
<accession>A0ABW3QDJ5</accession>
<keyword evidence="1" id="KW-0732">Signal</keyword>
<dbReference type="EMBL" id="JBHTLP010000021">
    <property type="protein sequence ID" value="MFD1144484.1"/>
    <property type="molecule type" value="Genomic_DNA"/>
</dbReference>
<dbReference type="Gene3D" id="3.10.450.50">
    <property type="match status" value="1"/>
</dbReference>
<dbReference type="InterPro" id="IPR027843">
    <property type="entry name" value="DUF4440"/>
</dbReference>
<dbReference type="Proteomes" id="UP001597116">
    <property type="component" value="Unassembled WGS sequence"/>
</dbReference>